<evidence type="ECO:0000259" key="2">
    <source>
        <dbReference type="SMART" id="SM00903"/>
    </source>
</evidence>
<dbReference type="Gene3D" id="2.30.110.10">
    <property type="entry name" value="Electron Transport, Fmn-binding Protein, Chain A"/>
    <property type="match status" value="1"/>
</dbReference>
<evidence type="ECO:0000313" key="3">
    <source>
        <dbReference type="EMBL" id="QXJ23399.1"/>
    </source>
</evidence>
<protein>
    <submittedName>
        <fullName evidence="3">Flavin reductase family protein</fullName>
    </submittedName>
</protein>
<gene>
    <name evidence="3" type="ORF">AGRA3207_004546</name>
</gene>
<dbReference type="Pfam" id="PF01613">
    <property type="entry name" value="Flavin_Reduct"/>
    <property type="match status" value="1"/>
</dbReference>
<reference evidence="3" key="1">
    <citation type="submission" date="2020-07" db="EMBL/GenBank/DDBJ databases">
        <authorList>
            <person name="Tarantini F.S."/>
            <person name="Hong K.W."/>
            <person name="Chan K.G."/>
        </authorList>
    </citation>
    <scope>NUCLEOTIDE SEQUENCE</scope>
    <source>
        <strain evidence="3">32-07</strain>
    </source>
</reference>
<dbReference type="PANTHER" id="PTHR30466">
    <property type="entry name" value="FLAVIN REDUCTASE"/>
    <property type="match status" value="1"/>
</dbReference>
<dbReference type="RefSeq" id="WP_231329087.1">
    <property type="nucleotide sequence ID" value="NZ_CP059572.1"/>
</dbReference>
<keyword evidence="4" id="KW-1185">Reference proteome</keyword>
<feature type="domain" description="Flavin reductase like" evidence="2">
    <location>
        <begin position="1"/>
        <end position="143"/>
    </location>
</feature>
<name>A0ABX8QX37_9ACTN</name>
<organism evidence="3 4">
    <name type="scientific">Actinomadura graeca</name>
    <dbReference type="NCBI Taxonomy" id="2750812"/>
    <lineage>
        <taxon>Bacteria</taxon>
        <taxon>Bacillati</taxon>
        <taxon>Actinomycetota</taxon>
        <taxon>Actinomycetes</taxon>
        <taxon>Streptosporangiales</taxon>
        <taxon>Thermomonosporaceae</taxon>
        <taxon>Actinomadura</taxon>
    </lineage>
</organism>
<dbReference type="SUPFAM" id="SSF50475">
    <property type="entry name" value="FMN-binding split barrel"/>
    <property type="match status" value="1"/>
</dbReference>
<proteinExistence type="predicted"/>
<dbReference type="EMBL" id="CP059572">
    <property type="protein sequence ID" value="QXJ23399.1"/>
    <property type="molecule type" value="Genomic_DNA"/>
</dbReference>
<dbReference type="InterPro" id="IPR050268">
    <property type="entry name" value="NADH-dep_flavin_reductase"/>
</dbReference>
<dbReference type="Proteomes" id="UP001049518">
    <property type="component" value="Chromosome"/>
</dbReference>
<dbReference type="SMART" id="SM00903">
    <property type="entry name" value="Flavin_Reduct"/>
    <property type="match status" value="1"/>
</dbReference>
<dbReference type="InterPro" id="IPR012349">
    <property type="entry name" value="Split_barrel_FMN-bd"/>
</dbReference>
<dbReference type="PANTHER" id="PTHR30466:SF1">
    <property type="entry name" value="FMN REDUCTASE (NADH) RUTF"/>
    <property type="match status" value="1"/>
</dbReference>
<evidence type="ECO:0000313" key="4">
    <source>
        <dbReference type="Proteomes" id="UP001049518"/>
    </source>
</evidence>
<accession>A0ABX8QX37</accession>
<dbReference type="InterPro" id="IPR002563">
    <property type="entry name" value="Flavin_Rdtase-like_dom"/>
</dbReference>
<sequence length="161" mass="16761">MAARSPASDRRARAPDGTPVGCTISAFCSLSLDPPLVLVCIGRDRRMHDNLAAADGFVVNVLAARQGEIALAFAGRSAARFAGLPAGAGRLGLPCIHGAVARLECRRHSILPGGDHAIVVGEVVDAVHSPGEPLLYVDGVLRDSADGPGPHVFDWLTSPQW</sequence>
<evidence type="ECO:0000256" key="1">
    <source>
        <dbReference type="ARBA" id="ARBA00023002"/>
    </source>
</evidence>
<keyword evidence="1" id="KW-0560">Oxidoreductase</keyword>